<organism evidence="2 3">
    <name type="scientific">Mycobacteroides abscessus subsp. bolletii 1513</name>
    <dbReference type="NCBI Taxonomy" id="1299321"/>
    <lineage>
        <taxon>Bacteria</taxon>
        <taxon>Bacillati</taxon>
        <taxon>Actinomycetota</taxon>
        <taxon>Actinomycetes</taxon>
        <taxon>Mycobacteriales</taxon>
        <taxon>Mycobacteriaceae</taxon>
        <taxon>Mycobacteroides</taxon>
        <taxon>Mycobacteroides abscessus</taxon>
    </lineage>
</organism>
<feature type="region of interest" description="Disordered" evidence="1">
    <location>
        <begin position="39"/>
        <end position="59"/>
    </location>
</feature>
<sequence>MEDGGRRGPLEVCHGFGDRPYRANAAVARRYCTIPGHPRGCRGGAGTAGRRESPSQTISDLEDQGYDVQINYVMGNSNTPLDMCRVLAVHNPNRSGKPVDSFTTVYVDISCPDFWQDD</sequence>
<comment type="caution">
    <text evidence="2">The sequence shown here is derived from an EMBL/GenBank/DDBJ whole genome shotgun (WGS) entry which is preliminary data.</text>
</comment>
<gene>
    <name evidence="2" type="ORF">I540_1775</name>
</gene>
<evidence type="ECO:0000313" key="2">
    <source>
        <dbReference type="EMBL" id="EUA72225.1"/>
    </source>
</evidence>
<proteinExistence type="predicted"/>
<accession>X8DXD8</accession>
<evidence type="ECO:0000256" key="1">
    <source>
        <dbReference type="SAM" id="MobiDB-lite"/>
    </source>
</evidence>
<dbReference type="Proteomes" id="UP000023351">
    <property type="component" value="Unassembled WGS sequence"/>
</dbReference>
<evidence type="ECO:0000313" key="3">
    <source>
        <dbReference type="Proteomes" id="UP000023351"/>
    </source>
</evidence>
<protein>
    <submittedName>
        <fullName evidence="2">Uncharacterized protein</fullName>
    </submittedName>
</protein>
<reference evidence="2 3" key="1">
    <citation type="submission" date="2013-12" db="EMBL/GenBank/DDBJ databases">
        <authorList>
            <person name="Zelazny A."/>
            <person name="Olivier K."/>
            <person name="Holland S."/>
            <person name="Lenaerts A."/>
            <person name="Ordway D."/>
            <person name="DeGroote M.A."/>
            <person name="Parker T."/>
            <person name="Sizemore C."/>
            <person name="Tallon L.J."/>
            <person name="Sadzewicz L.K."/>
            <person name="Sengamalay N."/>
            <person name="Fraser C.M."/>
            <person name="Hine E."/>
            <person name="Shefchek K.A."/>
            <person name="Das S.P."/>
            <person name="Tettelin H."/>
        </authorList>
    </citation>
    <scope>NUCLEOTIDE SEQUENCE [LARGE SCALE GENOMIC DNA]</scope>
    <source>
        <strain evidence="2 3">1513</strain>
    </source>
</reference>
<dbReference type="EMBL" id="JAOJ01000002">
    <property type="protein sequence ID" value="EUA72225.1"/>
    <property type="molecule type" value="Genomic_DNA"/>
</dbReference>
<dbReference type="PATRIC" id="fig|1299321.3.peg.1706"/>
<name>X8DXD8_9MYCO</name>
<dbReference type="AlphaFoldDB" id="X8DXD8"/>